<dbReference type="EMBL" id="MN739259">
    <property type="protein sequence ID" value="QHS95862.1"/>
    <property type="molecule type" value="Genomic_DNA"/>
</dbReference>
<name>A0A6C0BUZ2_9ZZZZ</name>
<dbReference type="AlphaFoldDB" id="A0A6C0BUZ2"/>
<evidence type="ECO:0000313" key="2">
    <source>
        <dbReference type="EMBL" id="QHS95862.1"/>
    </source>
</evidence>
<keyword evidence="1" id="KW-0175">Coiled coil</keyword>
<dbReference type="InterPro" id="IPR043918">
    <property type="entry name" value="DUF5760"/>
</dbReference>
<dbReference type="Pfam" id="PF19064">
    <property type="entry name" value="DUF5760"/>
    <property type="match status" value="1"/>
</dbReference>
<proteinExistence type="predicted"/>
<reference evidence="2" key="1">
    <citation type="journal article" date="2020" name="Nature">
        <title>Giant virus diversity and host interactions through global metagenomics.</title>
        <authorList>
            <person name="Schulz F."/>
            <person name="Roux S."/>
            <person name="Paez-Espino D."/>
            <person name="Jungbluth S."/>
            <person name="Walsh D.A."/>
            <person name="Denef V.J."/>
            <person name="McMahon K.D."/>
            <person name="Konstantinidis K.T."/>
            <person name="Eloe-Fadrosh E.A."/>
            <person name="Kyrpides N.C."/>
            <person name="Woyke T."/>
        </authorList>
    </citation>
    <scope>NUCLEOTIDE SEQUENCE</scope>
    <source>
        <strain evidence="2">GVMAG-M-3300018868-6</strain>
    </source>
</reference>
<feature type="coiled-coil region" evidence="1">
    <location>
        <begin position="15"/>
        <end position="46"/>
    </location>
</feature>
<protein>
    <submittedName>
        <fullName evidence="2">Uncharacterized protein</fullName>
    </submittedName>
</protein>
<sequence>MSEDLKTTVKEWLILDNEMREIQRILKEKKERKKTLTENVIELMKSKQVDELNVNDGKLIYSQTKTKSPLNKQHISACLGDVFKNDPEKVSKLTEHILNSREIKLKDNLKRKVDK</sequence>
<accession>A0A6C0BUZ2</accession>
<organism evidence="2">
    <name type="scientific">viral metagenome</name>
    <dbReference type="NCBI Taxonomy" id="1070528"/>
    <lineage>
        <taxon>unclassified sequences</taxon>
        <taxon>metagenomes</taxon>
        <taxon>organismal metagenomes</taxon>
    </lineage>
</organism>
<evidence type="ECO:0000256" key="1">
    <source>
        <dbReference type="SAM" id="Coils"/>
    </source>
</evidence>